<proteinExistence type="predicted"/>
<evidence type="ECO:0000313" key="1">
    <source>
        <dbReference type="EMBL" id="KAK1853360.1"/>
    </source>
</evidence>
<protein>
    <submittedName>
        <fullName evidence="1">Uncharacterized protein</fullName>
    </submittedName>
</protein>
<sequence>MRRGREGLTQGRRFVIMNRSILQQINTPGCCYFQQSTLKFFSHTQVPPIHLNRVIPWYSI</sequence>
<reference evidence="1" key="1">
    <citation type="submission" date="2023-01" db="EMBL/GenBank/DDBJ databases">
        <title>Colletotrichum chrysophilum M932 genome sequence.</title>
        <authorList>
            <person name="Baroncelli R."/>
        </authorList>
    </citation>
    <scope>NUCLEOTIDE SEQUENCE</scope>
    <source>
        <strain evidence="1">M932</strain>
    </source>
</reference>
<dbReference type="EMBL" id="JAQOWY010000056">
    <property type="protein sequence ID" value="KAK1853360.1"/>
    <property type="molecule type" value="Genomic_DNA"/>
</dbReference>
<gene>
    <name evidence="1" type="ORF">CCHR01_03988</name>
</gene>
<keyword evidence="2" id="KW-1185">Reference proteome</keyword>
<dbReference type="AlphaFoldDB" id="A0AAD9AVA3"/>
<accession>A0AAD9AVA3</accession>
<organism evidence="1 2">
    <name type="scientific">Colletotrichum chrysophilum</name>
    <dbReference type="NCBI Taxonomy" id="1836956"/>
    <lineage>
        <taxon>Eukaryota</taxon>
        <taxon>Fungi</taxon>
        <taxon>Dikarya</taxon>
        <taxon>Ascomycota</taxon>
        <taxon>Pezizomycotina</taxon>
        <taxon>Sordariomycetes</taxon>
        <taxon>Hypocreomycetidae</taxon>
        <taxon>Glomerellales</taxon>
        <taxon>Glomerellaceae</taxon>
        <taxon>Colletotrichum</taxon>
        <taxon>Colletotrichum gloeosporioides species complex</taxon>
    </lineage>
</organism>
<name>A0AAD9AVA3_9PEZI</name>
<comment type="caution">
    <text evidence="1">The sequence shown here is derived from an EMBL/GenBank/DDBJ whole genome shotgun (WGS) entry which is preliminary data.</text>
</comment>
<evidence type="ECO:0000313" key="2">
    <source>
        <dbReference type="Proteomes" id="UP001243330"/>
    </source>
</evidence>
<dbReference type="Proteomes" id="UP001243330">
    <property type="component" value="Unassembled WGS sequence"/>
</dbReference>